<dbReference type="AlphaFoldDB" id="A0A6A5V7S6"/>
<evidence type="ECO:0000259" key="3">
    <source>
        <dbReference type="Pfam" id="PF09362"/>
    </source>
</evidence>
<feature type="chain" id="PRO_5025337269" description="DUF1996 domain-containing protein" evidence="2">
    <location>
        <begin position="21"/>
        <end position="536"/>
    </location>
</feature>
<feature type="compositionally biased region" description="Pro residues" evidence="1">
    <location>
        <begin position="419"/>
        <end position="437"/>
    </location>
</feature>
<name>A0A6A5V7S6_9PLEO</name>
<feature type="domain" description="DUF1996" evidence="3">
    <location>
        <begin position="36"/>
        <end position="283"/>
    </location>
</feature>
<reference evidence="4" key="1">
    <citation type="journal article" date="2020" name="Stud. Mycol.">
        <title>101 Dothideomycetes genomes: a test case for predicting lifestyles and emergence of pathogens.</title>
        <authorList>
            <person name="Haridas S."/>
            <person name="Albert R."/>
            <person name="Binder M."/>
            <person name="Bloem J."/>
            <person name="Labutti K."/>
            <person name="Salamov A."/>
            <person name="Andreopoulos B."/>
            <person name="Baker S."/>
            <person name="Barry K."/>
            <person name="Bills G."/>
            <person name="Bluhm B."/>
            <person name="Cannon C."/>
            <person name="Castanera R."/>
            <person name="Culley D."/>
            <person name="Daum C."/>
            <person name="Ezra D."/>
            <person name="Gonzalez J."/>
            <person name="Henrissat B."/>
            <person name="Kuo A."/>
            <person name="Liang C."/>
            <person name="Lipzen A."/>
            <person name="Lutzoni F."/>
            <person name="Magnuson J."/>
            <person name="Mondo S."/>
            <person name="Nolan M."/>
            <person name="Ohm R."/>
            <person name="Pangilinan J."/>
            <person name="Park H.-J."/>
            <person name="Ramirez L."/>
            <person name="Alfaro M."/>
            <person name="Sun H."/>
            <person name="Tritt A."/>
            <person name="Yoshinaga Y."/>
            <person name="Zwiers L.-H."/>
            <person name="Turgeon B."/>
            <person name="Goodwin S."/>
            <person name="Spatafora J."/>
            <person name="Crous P."/>
            <person name="Grigoriev I."/>
        </authorList>
    </citation>
    <scope>NUCLEOTIDE SEQUENCE</scope>
    <source>
        <strain evidence="4">CBS 107.79</strain>
    </source>
</reference>
<dbReference type="PANTHER" id="PTHR43662:SF7">
    <property type="entry name" value="DUF1996 DOMAIN-CONTAINING PROTEIN"/>
    <property type="match status" value="1"/>
</dbReference>
<dbReference type="Pfam" id="PF09362">
    <property type="entry name" value="DUF1996"/>
    <property type="match status" value="1"/>
</dbReference>
<dbReference type="InterPro" id="IPR018535">
    <property type="entry name" value="DUF1996"/>
</dbReference>
<dbReference type="Proteomes" id="UP000800036">
    <property type="component" value="Unassembled WGS sequence"/>
</dbReference>
<evidence type="ECO:0000256" key="1">
    <source>
        <dbReference type="SAM" id="MobiDB-lite"/>
    </source>
</evidence>
<dbReference type="PANTHER" id="PTHR43662">
    <property type="match status" value="1"/>
</dbReference>
<feature type="signal peptide" evidence="2">
    <location>
        <begin position="1"/>
        <end position="20"/>
    </location>
</feature>
<feature type="compositionally biased region" description="Basic and acidic residues" evidence="1">
    <location>
        <begin position="525"/>
        <end position="536"/>
    </location>
</feature>
<keyword evidence="2" id="KW-0732">Signal</keyword>
<gene>
    <name evidence="4" type="ORF">BU23DRAFT_582692</name>
</gene>
<accession>A0A6A5V7S6</accession>
<feature type="region of interest" description="Disordered" evidence="1">
    <location>
        <begin position="516"/>
        <end position="536"/>
    </location>
</feature>
<dbReference type="EMBL" id="ML976710">
    <property type="protein sequence ID" value="KAF1969367.1"/>
    <property type="molecule type" value="Genomic_DNA"/>
</dbReference>
<protein>
    <recommendedName>
        <fullName evidence="3">DUF1996 domain-containing protein</fullName>
    </recommendedName>
</protein>
<sequence length="536" mass="57614">MKSISTLSAAVAILSGTADAFWRMECHSRSGLARLDPIVTPGKISSHAHAIHGGGNFGISSTYEDLRASECTSCRATDDKSAYWTPALMFQHENGTTQVVKQVGGMLAYYLLFSNEGEKIETFPEGFRMLAGDMNLRNFTGPVPDPEKSLWTDEDKSQLLLGQKAIGMNCLNYGKDPEPSMYRHFMPDKQYLDDNCVDGIRAEIFFPSCWNGENDSDNHKSHVAYPDLVNGGMCPEGFEKRIPSLFFETIWQTYDFKGMPGTFMFANGDPTGYGYHGDFLNGWSTDILGNAIQQCTNPSGLLSDCPVFELQTEEEGAKCTFQMPEELSADNCEGPALGLCGNVPVQHGPEYATGLLKPGETGSVTAAPTTIASADISAVPTLSYTTAESKVTDQFGGGIDVAQQSLAAEGSALALATPEPAPTTPTPEAPAPVAPGPETPVVEPTLVPTSPPADASQPMPAGNIISTSIYTSAGTVYEVAIQQVQVTVTVNAPAPENTLTVEQPSPAILPRAAVHRRHSHHMHRRDREHGLLGRHF</sequence>
<keyword evidence="5" id="KW-1185">Reference proteome</keyword>
<feature type="region of interest" description="Disordered" evidence="1">
    <location>
        <begin position="416"/>
        <end position="437"/>
    </location>
</feature>
<evidence type="ECO:0000256" key="2">
    <source>
        <dbReference type="SAM" id="SignalP"/>
    </source>
</evidence>
<evidence type="ECO:0000313" key="4">
    <source>
        <dbReference type="EMBL" id="KAF1969367.1"/>
    </source>
</evidence>
<organism evidence="4 5">
    <name type="scientific">Bimuria novae-zelandiae CBS 107.79</name>
    <dbReference type="NCBI Taxonomy" id="1447943"/>
    <lineage>
        <taxon>Eukaryota</taxon>
        <taxon>Fungi</taxon>
        <taxon>Dikarya</taxon>
        <taxon>Ascomycota</taxon>
        <taxon>Pezizomycotina</taxon>
        <taxon>Dothideomycetes</taxon>
        <taxon>Pleosporomycetidae</taxon>
        <taxon>Pleosporales</taxon>
        <taxon>Massarineae</taxon>
        <taxon>Didymosphaeriaceae</taxon>
        <taxon>Bimuria</taxon>
    </lineage>
</organism>
<proteinExistence type="predicted"/>
<evidence type="ECO:0000313" key="5">
    <source>
        <dbReference type="Proteomes" id="UP000800036"/>
    </source>
</evidence>
<dbReference type="OrthoDB" id="74764at2759"/>